<keyword evidence="1" id="KW-0472">Membrane</keyword>
<dbReference type="OrthoDB" id="157493at2157"/>
<dbReference type="Pfam" id="PF23954">
    <property type="entry name" value="DUF7283"/>
    <property type="match status" value="1"/>
</dbReference>
<keyword evidence="1" id="KW-0812">Transmembrane</keyword>
<proteinExistence type="predicted"/>
<sequence length="300" mass="32468">MDLEAPADAWYVWLALSILSVAVTGIVLGLPTGPPPDAAEAANTIERTAGATYEANSVYEHDATALKVHGPTVALRNEHGMSRATLAYGTVVPVMGNERLENVTAGTPFGVEYSDELEDPDIAATTAFFEDLAAANASNSGEWVPADSELRTRTVGVVSPSVDVSVEPEEWGMGDTTRSMEFLYEGNTETQIAISTTGTHWGKDEPQTETQHVKVDEGVGGHRYSLHTDDGPHNQIHYPFDIDVRAGGQHVCHETITRADHGEKVAVCDEPEGRIDTTDDLEWVEQNDRTGRYHVTLVDA</sequence>
<keyword evidence="1" id="KW-1133">Transmembrane helix</keyword>
<name>A0A1I6RNL6_9EURY</name>
<feature type="transmembrane region" description="Helical" evidence="1">
    <location>
        <begin position="12"/>
        <end position="30"/>
    </location>
</feature>
<evidence type="ECO:0000313" key="2">
    <source>
        <dbReference type="EMBL" id="SFS66307.1"/>
    </source>
</evidence>
<dbReference type="AlphaFoldDB" id="A0A1I6RNL6"/>
<gene>
    <name evidence="2" type="ORF">SAMN04488556_1943</name>
</gene>
<evidence type="ECO:0000313" key="3">
    <source>
        <dbReference type="Proteomes" id="UP000199199"/>
    </source>
</evidence>
<dbReference type="EMBL" id="FOZS01000002">
    <property type="protein sequence ID" value="SFS66307.1"/>
    <property type="molecule type" value="Genomic_DNA"/>
</dbReference>
<reference evidence="3" key="1">
    <citation type="submission" date="2016-10" db="EMBL/GenBank/DDBJ databases">
        <authorList>
            <person name="Varghese N."/>
            <person name="Submissions S."/>
        </authorList>
    </citation>
    <scope>NUCLEOTIDE SEQUENCE [LARGE SCALE GENOMIC DNA]</scope>
    <source>
        <strain evidence="3">DSM 22427</strain>
    </source>
</reference>
<dbReference type="Proteomes" id="UP000199199">
    <property type="component" value="Unassembled WGS sequence"/>
</dbReference>
<accession>A0A1I6RNL6</accession>
<dbReference type="InterPro" id="IPR055707">
    <property type="entry name" value="DUF7283"/>
</dbReference>
<organism evidence="2 3">
    <name type="scientific">Halostagnicola kamekurae</name>
    <dbReference type="NCBI Taxonomy" id="619731"/>
    <lineage>
        <taxon>Archaea</taxon>
        <taxon>Methanobacteriati</taxon>
        <taxon>Methanobacteriota</taxon>
        <taxon>Stenosarchaea group</taxon>
        <taxon>Halobacteria</taxon>
        <taxon>Halobacteriales</taxon>
        <taxon>Natrialbaceae</taxon>
        <taxon>Halostagnicola</taxon>
    </lineage>
</organism>
<evidence type="ECO:0000256" key="1">
    <source>
        <dbReference type="SAM" id="Phobius"/>
    </source>
</evidence>
<keyword evidence="3" id="KW-1185">Reference proteome</keyword>
<protein>
    <submittedName>
        <fullName evidence="2">Uncharacterized protein</fullName>
    </submittedName>
</protein>
<dbReference type="RefSeq" id="WP_092904088.1">
    <property type="nucleotide sequence ID" value="NZ_FOZS01000002.1"/>
</dbReference>